<dbReference type="Gene3D" id="3.50.50.60">
    <property type="entry name" value="FAD/NAD(P)-binding domain"/>
    <property type="match status" value="1"/>
</dbReference>
<dbReference type="PANTHER" id="PTHR11985">
    <property type="entry name" value="GLYCEROL-3-PHOSPHATE DEHYDROGENASE"/>
    <property type="match status" value="1"/>
</dbReference>
<dbReference type="AlphaFoldDB" id="A0A372FX50"/>
<comment type="catalytic activity">
    <reaction evidence="10 11">
        <text>a quinone + sn-glycerol 3-phosphate = dihydroxyacetone phosphate + a quinol</text>
        <dbReference type="Rhea" id="RHEA:18977"/>
        <dbReference type="ChEBI" id="CHEBI:24646"/>
        <dbReference type="ChEBI" id="CHEBI:57597"/>
        <dbReference type="ChEBI" id="CHEBI:57642"/>
        <dbReference type="ChEBI" id="CHEBI:132124"/>
        <dbReference type="EC" id="1.1.5.3"/>
    </reaction>
</comment>
<dbReference type="PROSITE" id="PS00978">
    <property type="entry name" value="FAD_G3PDH_2"/>
    <property type="match status" value="1"/>
</dbReference>
<dbReference type="PANTHER" id="PTHR11985:SF31">
    <property type="entry name" value="GLYCEROL-3-PHOSPHATE DEHYDROGENASE 2"/>
    <property type="match status" value="1"/>
</dbReference>
<dbReference type="SUPFAM" id="SSF51905">
    <property type="entry name" value="FAD/NAD(P)-binding domain"/>
    <property type="match status" value="1"/>
</dbReference>
<dbReference type="GO" id="GO:0046168">
    <property type="term" value="P:glycerol-3-phosphate catabolic process"/>
    <property type="evidence" value="ECO:0007669"/>
    <property type="project" value="TreeGrafter"/>
</dbReference>
<evidence type="ECO:0000256" key="6">
    <source>
        <dbReference type="ARBA" id="ARBA00022630"/>
    </source>
</evidence>
<comment type="similarity">
    <text evidence="3 11">Belongs to the FAD-dependent glycerol-3-phosphate dehydrogenase family.</text>
</comment>
<dbReference type="Gene3D" id="1.10.8.870">
    <property type="entry name" value="Alpha-glycerophosphate oxidase, cap domain"/>
    <property type="match status" value="1"/>
</dbReference>
<comment type="subcellular location">
    <subcellularLocation>
        <location evidence="2">Cytoplasm</location>
    </subcellularLocation>
</comment>
<proteinExistence type="inferred from homology"/>
<keyword evidence="8" id="KW-0274">FAD</keyword>
<evidence type="ECO:0000259" key="12">
    <source>
        <dbReference type="Pfam" id="PF01266"/>
    </source>
</evidence>
<evidence type="ECO:0000313" key="14">
    <source>
        <dbReference type="EMBL" id="RFS45268.1"/>
    </source>
</evidence>
<dbReference type="PROSITE" id="PS00977">
    <property type="entry name" value="FAD_G3PDH_1"/>
    <property type="match status" value="1"/>
</dbReference>
<dbReference type="InterPro" id="IPR038299">
    <property type="entry name" value="DAO_C_sf"/>
</dbReference>
<protein>
    <recommendedName>
        <fullName evidence="4 11">Glycerol-3-phosphate dehydrogenase</fullName>
        <ecNumber evidence="4 11">1.1.5.3</ecNumber>
    </recommendedName>
</protein>
<dbReference type="EMBL" id="QVFU01000018">
    <property type="protein sequence ID" value="RFS45268.1"/>
    <property type="molecule type" value="Genomic_DNA"/>
</dbReference>
<reference evidence="14 15" key="1">
    <citation type="submission" date="2018-08" db="EMBL/GenBank/DDBJ databases">
        <title>Verrucosispora craniellae sp. nov., isolated from a marine sponge in the South China Sea.</title>
        <authorList>
            <person name="Li L."/>
            <person name="Lin H.W."/>
        </authorList>
    </citation>
    <scope>NUCLEOTIDE SEQUENCE [LARGE SCALE GENOMIC DNA]</scope>
    <source>
        <strain evidence="14 15">LHW63014</strain>
    </source>
</reference>
<evidence type="ECO:0000256" key="2">
    <source>
        <dbReference type="ARBA" id="ARBA00004496"/>
    </source>
</evidence>
<evidence type="ECO:0000259" key="13">
    <source>
        <dbReference type="Pfam" id="PF16901"/>
    </source>
</evidence>
<sequence length="619" mass="66570">MPVCDRCGYRGQVRDPHVLRSVAGQLSPARRAGDLRRLRAERFDVLVIGGGVTGAGAAVDAASRGLKVALVEARDFAAGTSSRSSKLIHGGLRYLEQLEFNLVHEALTERGLLATRLAPHLVRPVPFLVPLPAGQGVRDLPARVLRRAYYGAGVAAYDVFAGLFGGGRGMPLHRHLSREGARRVFPSLRTEGLAGAIRYYDGQVDDARLVVTLARTAASLGATVVSSIRAVGLTRQAREVTGVRVRDLEAPAGSPDAEFEVRAGTVIAATGVWTDDMSRMLDDVGLRRGIRVRASKGVHLVVPRSAITGETGLILRTARSVLFVIPWGGHWIIGTTDTDWRLDRSHPAASASDIDYLLQQVNTVLDRPLTTADIEGVYAGLRPLLAGEADSTSKLSREHAVIEPMLGLLLVAGGKYTTYRVMASDVVDRAAHRLGTQRPSRTADLPLLGADGYASMWRDRADLARRHGVPVGVVEHLLERYGSLTLDLLALIDADPLQASPLAGAPEYLAAEVTYAARAEGALHLEDVLTRRTRISFETAHRGLESAEHAAELMGAVLGWDAARREREVTHYRARVEAERQSQLMPDDATADAARLGAPDVRGYPADRGIDDGAAGLAR</sequence>
<feature type="domain" description="Alpha-glycerophosphate oxidase C-terminal" evidence="13">
    <location>
        <begin position="440"/>
        <end position="565"/>
    </location>
</feature>
<evidence type="ECO:0000256" key="5">
    <source>
        <dbReference type="ARBA" id="ARBA00022490"/>
    </source>
</evidence>
<dbReference type="InterPro" id="IPR000447">
    <property type="entry name" value="G3P_DH_FAD-dep"/>
</dbReference>
<evidence type="ECO:0000313" key="15">
    <source>
        <dbReference type="Proteomes" id="UP000262621"/>
    </source>
</evidence>
<keyword evidence="15" id="KW-1185">Reference proteome</keyword>
<evidence type="ECO:0000256" key="1">
    <source>
        <dbReference type="ARBA" id="ARBA00001974"/>
    </source>
</evidence>
<dbReference type="InterPro" id="IPR031656">
    <property type="entry name" value="DAO_C"/>
</dbReference>
<comment type="cofactor">
    <cofactor evidence="1 11">
        <name>FAD</name>
        <dbReference type="ChEBI" id="CHEBI:57692"/>
    </cofactor>
</comment>
<keyword evidence="6 11" id="KW-0285">Flavoprotein</keyword>
<dbReference type="GO" id="GO:0004368">
    <property type="term" value="F:glycerol-3-phosphate dehydrogenase (quinone) activity"/>
    <property type="evidence" value="ECO:0007669"/>
    <property type="project" value="UniProtKB-EC"/>
</dbReference>
<dbReference type="FunFam" id="1.10.8.870:FF:000003">
    <property type="entry name" value="Glycerol-3-phosphate dehydrogenase"/>
    <property type="match status" value="1"/>
</dbReference>
<evidence type="ECO:0000256" key="9">
    <source>
        <dbReference type="ARBA" id="ARBA00023002"/>
    </source>
</evidence>
<dbReference type="Pfam" id="PF01266">
    <property type="entry name" value="DAO"/>
    <property type="match status" value="1"/>
</dbReference>
<organism evidence="14 15">
    <name type="scientific">Micromonospora craniellae</name>
    <dbReference type="NCBI Taxonomy" id="2294034"/>
    <lineage>
        <taxon>Bacteria</taxon>
        <taxon>Bacillati</taxon>
        <taxon>Actinomycetota</taxon>
        <taxon>Actinomycetes</taxon>
        <taxon>Micromonosporales</taxon>
        <taxon>Micromonosporaceae</taxon>
        <taxon>Micromonospora</taxon>
    </lineage>
</organism>
<evidence type="ECO:0000256" key="7">
    <source>
        <dbReference type="ARBA" id="ARBA00022798"/>
    </source>
</evidence>
<dbReference type="InterPro" id="IPR036188">
    <property type="entry name" value="FAD/NAD-bd_sf"/>
</dbReference>
<feature type="domain" description="FAD dependent oxidoreductase" evidence="12">
    <location>
        <begin position="44"/>
        <end position="397"/>
    </location>
</feature>
<dbReference type="Pfam" id="PF16901">
    <property type="entry name" value="DAO_C"/>
    <property type="match status" value="1"/>
</dbReference>
<evidence type="ECO:0000256" key="4">
    <source>
        <dbReference type="ARBA" id="ARBA00013029"/>
    </source>
</evidence>
<dbReference type="Gene3D" id="3.30.9.10">
    <property type="entry name" value="D-Amino Acid Oxidase, subunit A, domain 2"/>
    <property type="match status" value="1"/>
</dbReference>
<gene>
    <name evidence="14" type="ORF">D0Q02_17750</name>
</gene>
<keyword evidence="7" id="KW-0319">Glycerol metabolism</keyword>
<evidence type="ECO:0000256" key="3">
    <source>
        <dbReference type="ARBA" id="ARBA00007330"/>
    </source>
</evidence>
<keyword evidence="5" id="KW-0963">Cytoplasm</keyword>
<dbReference type="GO" id="GO:0006071">
    <property type="term" value="P:glycerol metabolic process"/>
    <property type="evidence" value="ECO:0007669"/>
    <property type="project" value="UniProtKB-KW"/>
</dbReference>
<dbReference type="InterPro" id="IPR006076">
    <property type="entry name" value="FAD-dep_OxRdtase"/>
</dbReference>
<dbReference type="PRINTS" id="PR01001">
    <property type="entry name" value="FADG3PDH"/>
</dbReference>
<evidence type="ECO:0000256" key="8">
    <source>
        <dbReference type="ARBA" id="ARBA00022827"/>
    </source>
</evidence>
<evidence type="ECO:0000256" key="11">
    <source>
        <dbReference type="RuleBase" id="RU361217"/>
    </source>
</evidence>
<evidence type="ECO:0000256" key="10">
    <source>
        <dbReference type="ARBA" id="ARBA00049055"/>
    </source>
</evidence>
<dbReference type="GO" id="GO:0009331">
    <property type="term" value="C:glycerol-3-phosphate dehydrogenase (FAD) complex"/>
    <property type="evidence" value="ECO:0007669"/>
    <property type="project" value="UniProtKB-UniRule"/>
</dbReference>
<dbReference type="OrthoDB" id="9766796at2"/>
<name>A0A372FX50_9ACTN</name>
<dbReference type="EC" id="1.1.5.3" evidence="4 11"/>
<accession>A0A372FX50</accession>
<keyword evidence="9 11" id="KW-0560">Oxidoreductase</keyword>
<dbReference type="RefSeq" id="WP_117229099.1">
    <property type="nucleotide sequence ID" value="NZ_CP061725.1"/>
</dbReference>
<dbReference type="Proteomes" id="UP000262621">
    <property type="component" value="Unassembled WGS sequence"/>
</dbReference>
<comment type="caution">
    <text evidence="14">The sequence shown here is derived from an EMBL/GenBank/DDBJ whole genome shotgun (WGS) entry which is preliminary data.</text>
</comment>